<dbReference type="AlphaFoldDB" id="A0A9P3G850"/>
<protein>
    <submittedName>
        <fullName evidence="2">Uncharacterized protein</fullName>
    </submittedName>
</protein>
<organism evidence="2 3">
    <name type="scientific">Phanerochaete sordida</name>
    <dbReference type="NCBI Taxonomy" id="48140"/>
    <lineage>
        <taxon>Eukaryota</taxon>
        <taxon>Fungi</taxon>
        <taxon>Dikarya</taxon>
        <taxon>Basidiomycota</taxon>
        <taxon>Agaricomycotina</taxon>
        <taxon>Agaricomycetes</taxon>
        <taxon>Polyporales</taxon>
        <taxon>Phanerochaetaceae</taxon>
        <taxon>Phanerochaete</taxon>
    </lineage>
</organism>
<name>A0A9P3G850_9APHY</name>
<evidence type="ECO:0000256" key="1">
    <source>
        <dbReference type="SAM" id="MobiDB-lite"/>
    </source>
</evidence>
<feature type="region of interest" description="Disordered" evidence="1">
    <location>
        <begin position="23"/>
        <end position="54"/>
    </location>
</feature>
<gene>
    <name evidence="2" type="ORF">PsYK624_059300</name>
</gene>
<evidence type="ECO:0000313" key="3">
    <source>
        <dbReference type="Proteomes" id="UP000703269"/>
    </source>
</evidence>
<comment type="caution">
    <text evidence="2">The sequence shown here is derived from an EMBL/GenBank/DDBJ whole genome shotgun (WGS) entry which is preliminary data.</text>
</comment>
<dbReference type="EMBL" id="BPQB01000014">
    <property type="protein sequence ID" value="GJE89822.1"/>
    <property type="molecule type" value="Genomic_DNA"/>
</dbReference>
<evidence type="ECO:0000313" key="2">
    <source>
        <dbReference type="EMBL" id="GJE89822.1"/>
    </source>
</evidence>
<sequence>MFGQGTKEGYASSGDLVRARRFCTLTESNSRPRRASPQFAGQPPPSSSPNVDPALTTPYLMSMPCADKRRPRLAQGARLPGVGRPLWKIEDPGHFLRALIAIFKSIEALKIYGTVSSTAT</sequence>
<dbReference type="Proteomes" id="UP000703269">
    <property type="component" value="Unassembled WGS sequence"/>
</dbReference>
<keyword evidence="3" id="KW-1185">Reference proteome</keyword>
<reference evidence="2 3" key="1">
    <citation type="submission" date="2021-08" db="EMBL/GenBank/DDBJ databases">
        <title>Draft Genome Sequence of Phanerochaete sordida strain YK-624.</title>
        <authorList>
            <person name="Mori T."/>
            <person name="Dohra H."/>
            <person name="Suzuki T."/>
            <person name="Kawagishi H."/>
            <person name="Hirai H."/>
        </authorList>
    </citation>
    <scope>NUCLEOTIDE SEQUENCE [LARGE SCALE GENOMIC DNA]</scope>
    <source>
        <strain evidence="2 3">YK-624</strain>
    </source>
</reference>
<accession>A0A9P3G850</accession>
<proteinExistence type="predicted"/>